<proteinExistence type="predicted"/>
<reference evidence="1" key="1">
    <citation type="journal article" date="2021" name="Proc. Natl. Acad. Sci. U.S.A.">
        <title>A Catalog of Tens of Thousands of Viruses from Human Metagenomes Reveals Hidden Associations with Chronic Diseases.</title>
        <authorList>
            <person name="Tisza M.J."/>
            <person name="Buck C.B."/>
        </authorList>
    </citation>
    <scope>NUCLEOTIDE SEQUENCE</scope>
    <source>
        <strain evidence="1">Ct7EW56</strain>
    </source>
</reference>
<organism evidence="1">
    <name type="scientific">Siphoviridae sp. ct7EW56</name>
    <dbReference type="NCBI Taxonomy" id="2827562"/>
    <lineage>
        <taxon>Viruses</taxon>
        <taxon>Duplodnaviria</taxon>
        <taxon>Heunggongvirae</taxon>
        <taxon>Uroviricota</taxon>
        <taxon>Caudoviricetes</taxon>
    </lineage>
</organism>
<evidence type="ECO:0000313" key="1">
    <source>
        <dbReference type="EMBL" id="DAD72727.1"/>
    </source>
</evidence>
<dbReference type="EMBL" id="BK015904">
    <property type="protein sequence ID" value="DAD72727.1"/>
    <property type="molecule type" value="Genomic_DNA"/>
</dbReference>
<name>A0A8S5LSA8_9CAUD</name>
<sequence length="55" mass="6333">MKCDKLLQEANKQYRNIIASLDALKRGEISGSKANADIMRAFDRVDESIKEYEKQ</sequence>
<accession>A0A8S5LSA8</accession>
<protein>
    <submittedName>
        <fullName evidence="1">Uncharacterized protein</fullName>
    </submittedName>
</protein>